<dbReference type="AlphaFoldDB" id="A0A545W3S7"/>
<dbReference type="EMBL" id="SPUK01000004">
    <property type="protein sequence ID" value="TQV98181.1"/>
    <property type="molecule type" value="Genomic_DNA"/>
</dbReference>
<dbReference type="InterPro" id="IPR013094">
    <property type="entry name" value="AB_hydrolase_3"/>
</dbReference>
<feature type="region of interest" description="Disordered" evidence="2">
    <location>
        <begin position="972"/>
        <end position="1043"/>
    </location>
</feature>
<organism evidence="4 5">
    <name type="scientific">Cordyceps javanica</name>
    <dbReference type="NCBI Taxonomy" id="43265"/>
    <lineage>
        <taxon>Eukaryota</taxon>
        <taxon>Fungi</taxon>
        <taxon>Dikarya</taxon>
        <taxon>Ascomycota</taxon>
        <taxon>Pezizomycotina</taxon>
        <taxon>Sordariomycetes</taxon>
        <taxon>Hypocreomycetidae</taxon>
        <taxon>Hypocreales</taxon>
        <taxon>Cordycipitaceae</taxon>
        <taxon>Cordyceps</taxon>
    </lineage>
</organism>
<comment type="caution">
    <text evidence="4">The sequence shown here is derived from an EMBL/GenBank/DDBJ whole genome shotgun (WGS) entry which is preliminary data.</text>
</comment>
<feature type="domain" description="Alpha/beta hydrolase fold-3" evidence="3">
    <location>
        <begin position="479"/>
        <end position="592"/>
    </location>
</feature>
<evidence type="ECO:0000313" key="5">
    <source>
        <dbReference type="Proteomes" id="UP000315783"/>
    </source>
</evidence>
<sequence>MARSTARGTFLQLLGVLTALLVAVLLYPYVEERCVYAWEERQLRLFREGLAREREDHLHVDFVVGFYVGPSASAAIFRNGSTLNLAKVDGDADYRAAMKRRLDRSETSLAYIYGDRNSDGGGHFGSSTPQEFEKCFIPILRTLKERSEAILHRPIEHVHFATPWIAEWMQPFHDKHDTFVLARRRLGLKEPFVYNTLDKRQMPMHLNEANAVLAAAGRNFCAECFCVPRPMGEYSGTKSDVFYIHLSKTLLFVSRQLGACVFDVYDVHMALDKSLGLEQLHAQDPDQYWVASVRKELLELRNSTTFELDNENHDIDRIGPVEILIADDGVYDAAKGAALVMRTDFWDYCEQPELDYLKREPLREKPTAHLSYDEGLRLVRTFLQHAARHTVEDLQAFTGQWVPSPQWVKLENIKIPEEHLSRSAELINEELGEEGRALVGGSLWWQWRRPKKPLEAEWIEMRAHTNERKKTGDPGQRVILYFHGGGYYFGSVDEHRYQMQRHARKLKARVLAPRYRLAPQFPFPCGLQDCLAAYLHLLSSQEPSTIILAGDSAGGGMAMAVLLILRNQGLPLPAGAILISPWVDLTHSFKSIAGDAPMDYIPANGFHHRPSKAWPPPNDDDITEIKRDAHQLKRVRTGMSEAEDSKTETTPEFQHKPDERQYITLDIDGKPVIVKDQIQLYTTNALLTHPLVSPVLQATLGGLPPLLVMVGGGEILRDEQIYLAHKAANPQRYAPPAERLSAREKEQLARFKPTDVQLQVWDDLCHVAPTLSFTKPAKFMYRSIAQFGAWLLARAQHRGIDIIDDDQISVISSSGSDTQMANTTGKEAESRKQEEAAPGQVGKAGDPLPPFKNHMIRQRVTRHGVTLPLAPEKELDACTMEPTEVGVFKATTAKKWLATRREYDNRYASAKAKVHKQLVSDLATGFQDFGPGELPPPAALAGRRKLESHMVETKKKRSFGLSLWSLWGSKHDEETMEREQQADQQPGTEVVQEDAGGRISHREQNGEPQAQAQDYKDVTSRSRSRRRTVVDEHQTEDGDIDEDAPVVQLLHQRQEQEASRPGLLSPDYVPETGVAGKRPFIKGLALPFSLNKEADTASMLTLTSHASPSQEANKQLAVPPYGPGEGDGDAQKQEPTLKSPALSAGNGAAV</sequence>
<dbReference type="Pfam" id="PF07859">
    <property type="entry name" value="Abhydrolase_3"/>
    <property type="match status" value="2"/>
</dbReference>
<protein>
    <submittedName>
        <fullName evidence="4">Lipase/esterase family protein</fullName>
    </submittedName>
</protein>
<dbReference type="Proteomes" id="UP000315783">
    <property type="component" value="Unassembled WGS sequence"/>
</dbReference>
<dbReference type="InterPro" id="IPR050300">
    <property type="entry name" value="GDXG_lipolytic_enzyme"/>
</dbReference>
<keyword evidence="5" id="KW-1185">Reference proteome</keyword>
<gene>
    <name evidence="4" type="ORF">IF1G_03924</name>
</gene>
<dbReference type="OrthoDB" id="2336090at2759"/>
<feature type="compositionally biased region" description="Basic and acidic residues" evidence="2">
    <location>
        <begin position="826"/>
        <end position="835"/>
    </location>
</feature>
<evidence type="ECO:0000259" key="3">
    <source>
        <dbReference type="Pfam" id="PF07859"/>
    </source>
</evidence>
<dbReference type="SUPFAM" id="SSF53474">
    <property type="entry name" value="alpha/beta-Hydrolases"/>
    <property type="match status" value="1"/>
</dbReference>
<feature type="compositionally biased region" description="Basic and acidic residues" evidence="2">
    <location>
        <begin position="972"/>
        <end position="981"/>
    </location>
</feature>
<dbReference type="Gene3D" id="3.40.50.1820">
    <property type="entry name" value="alpha/beta hydrolase"/>
    <property type="match status" value="1"/>
</dbReference>
<feature type="region of interest" description="Disordered" evidence="2">
    <location>
        <begin position="813"/>
        <end position="852"/>
    </location>
</feature>
<feature type="domain" description="Alpha/beta hydrolase fold-3" evidence="3">
    <location>
        <begin position="677"/>
        <end position="728"/>
    </location>
</feature>
<feature type="region of interest" description="Disordered" evidence="2">
    <location>
        <begin position="1101"/>
        <end position="1150"/>
    </location>
</feature>
<evidence type="ECO:0000313" key="4">
    <source>
        <dbReference type="EMBL" id="TQV98181.1"/>
    </source>
</evidence>
<dbReference type="InterPro" id="IPR029058">
    <property type="entry name" value="AB_hydrolase_fold"/>
</dbReference>
<accession>A0A545W3S7</accession>
<dbReference type="PANTHER" id="PTHR48081">
    <property type="entry name" value="AB HYDROLASE SUPERFAMILY PROTEIN C4A8.06C"/>
    <property type="match status" value="1"/>
</dbReference>
<proteinExistence type="predicted"/>
<evidence type="ECO:0000256" key="2">
    <source>
        <dbReference type="SAM" id="MobiDB-lite"/>
    </source>
</evidence>
<name>A0A545W3S7_9HYPO</name>
<dbReference type="GO" id="GO:0016787">
    <property type="term" value="F:hydrolase activity"/>
    <property type="evidence" value="ECO:0007669"/>
    <property type="project" value="UniProtKB-KW"/>
</dbReference>
<evidence type="ECO:0000256" key="1">
    <source>
        <dbReference type="ARBA" id="ARBA00022801"/>
    </source>
</evidence>
<keyword evidence="1" id="KW-0378">Hydrolase</keyword>
<dbReference type="STRING" id="43265.A0A545W3S7"/>
<reference evidence="4 5" key="1">
    <citation type="journal article" date="2019" name="Appl. Microbiol. Biotechnol.">
        <title>Genome sequence of Isaria javanica and comparative genome analysis insights into family S53 peptidase evolution in fungal entomopathogens.</title>
        <authorList>
            <person name="Lin R."/>
            <person name="Zhang X."/>
            <person name="Xin B."/>
            <person name="Zou M."/>
            <person name="Gao Y."/>
            <person name="Qin F."/>
            <person name="Hu Q."/>
            <person name="Xie B."/>
            <person name="Cheng X."/>
        </authorList>
    </citation>
    <scope>NUCLEOTIDE SEQUENCE [LARGE SCALE GENOMIC DNA]</scope>
    <source>
        <strain evidence="4 5">IJ1G</strain>
    </source>
</reference>
<dbReference type="PANTHER" id="PTHR48081:SF19">
    <property type="entry name" value="AB HYDROLASE SUPERFAMILY PROTEIN C4A8.06C"/>
    <property type="match status" value="1"/>
</dbReference>
<feature type="compositionally biased region" description="Polar residues" evidence="2">
    <location>
        <begin position="1101"/>
        <end position="1113"/>
    </location>
</feature>